<evidence type="ECO:0000313" key="4">
    <source>
        <dbReference type="EMBL" id="KAF8380377.1"/>
    </source>
</evidence>
<dbReference type="InterPro" id="IPR032795">
    <property type="entry name" value="DUF3741-assoc"/>
</dbReference>
<feature type="region of interest" description="Disordered" evidence="1">
    <location>
        <begin position="1"/>
        <end position="22"/>
    </location>
</feature>
<dbReference type="EMBL" id="JABCRI010000021">
    <property type="protein sequence ID" value="KAF8380377.1"/>
    <property type="molecule type" value="Genomic_DNA"/>
</dbReference>
<gene>
    <name evidence="4" type="ORF">HHK36_027862</name>
</gene>
<feature type="compositionally biased region" description="Basic and acidic residues" evidence="1">
    <location>
        <begin position="13"/>
        <end position="22"/>
    </location>
</feature>
<accession>A0A835D1F7</accession>
<evidence type="ECO:0000259" key="3">
    <source>
        <dbReference type="Pfam" id="PF14383"/>
    </source>
</evidence>
<evidence type="ECO:0000256" key="1">
    <source>
        <dbReference type="SAM" id="MobiDB-lite"/>
    </source>
</evidence>
<dbReference type="AlphaFoldDB" id="A0A835D1F7"/>
<proteinExistence type="predicted"/>
<dbReference type="Proteomes" id="UP000655225">
    <property type="component" value="Unassembled WGS sequence"/>
</dbReference>
<feature type="region of interest" description="Disordered" evidence="1">
    <location>
        <begin position="108"/>
        <end position="134"/>
    </location>
</feature>
<dbReference type="OMA" id="FHYLELF"/>
<feature type="compositionally biased region" description="Polar residues" evidence="1">
    <location>
        <begin position="377"/>
        <end position="387"/>
    </location>
</feature>
<dbReference type="Pfam" id="PF14383">
    <property type="entry name" value="VARLMGL"/>
    <property type="match status" value="1"/>
</dbReference>
<dbReference type="Pfam" id="PF14309">
    <property type="entry name" value="DUF4378"/>
    <property type="match status" value="1"/>
</dbReference>
<feature type="compositionally biased region" description="Low complexity" evidence="1">
    <location>
        <begin position="327"/>
        <end position="339"/>
    </location>
</feature>
<evidence type="ECO:0008006" key="6">
    <source>
        <dbReference type="Google" id="ProtNLM"/>
    </source>
</evidence>
<dbReference type="PANTHER" id="PTHR37751:SF1">
    <property type="entry name" value="LOW PROTEIN: M-PHASE INDUCER PHOSPHATASE-LIKE PROTEIN"/>
    <property type="match status" value="1"/>
</dbReference>
<name>A0A835D1F7_TETSI</name>
<feature type="domain" description="DUF3741" evidence="3">
    <location>
        <begin position="122"/>
        <end position="148"/>
    </location>
</feature>
<organism evidence="4 5">
    <name type="scientific">Tetracentron sinense</name>
    <name type="common">Spur-leaf</name>
    <dbReference type="NCBI Taxonomy" id="13715"/>
    <lineage>
        <taxon>Eukaryota</taxon>
        <taxon>Viridiplantae</taxon>
        <taxon>Streptophyta</taxon>
        <taxon>Embryophyta</taxon>
        <taxon>Tracheophyta</taxon>
        <taxon>Spermatophyta</taxon>
        <taxon>Magnoliopsida</taxon>
        <taxon>Trochodendrales</taxon>
        <taxon>Trochodendraceae</taxon>
        <taxon>Tetracentron</taxon>
    </lineage>
</organism>
<evidence type="ECO:0000259" key="2">
    <source>
        <dbReference type="Pfam" id="PF14309"/>
    </source>
</evidence>
<feature type="domain" description="DUF4378" evidence="2">
    <location>
        <begin position="497"/>
        <end position="663"/>
    </location>
</feature>
<comment type="caution">
    <text evidence="4">The sequence shown here is derived from an EMBL/GenBank/DDBJ whole genome shotgun (WGS) entry which is preliminary data.</text>
</comment>
<feature type="region of interest" description="Disordered" evidence="1">
    <location>
        <begin position="294"/>
        <end position="434"/>
    </location>
</feature>
<dbReference type="OrthoDB" id="1939700at2759"/>
<dbReference type="PANTHER" id="PTHR37751">
    <property type="entry name" value="LOW PROTEIN: M-PHASE INDUCER PHOSPHATASE-LIKE PROTEIN"/>
    <property type="match status" value="1"/>
</dbReference>
<keyword evidence="5" id="KW-1185">Reference proteome</keyword>
<protein>
    <recommendedName>
        <fullName evidence="6">DUF4378 domain-containing protein</fullName>
    </recommendedName>
</protein>
<reference evidence="4 5" key="1">
    <citation type="submission" date="2020-04" db="EMBL/GenBank/DDBJ databases">
        <title>Plant Genome Project.</title>
        <authorList>
            <person name="Zhang R.-G."/>
        </authorList>
    </citation>
    <scope>NUCLEOTIDE SEQUENCE [LARGE SCALE GENOMIC DNA]</scope>
    <source>
        <strain evidence="4">YNK0</strain>
        <tissue evidence="4">Leaf</tissue>
    </source>
</reference>
<evidence type="ECO:0000313" key="5">
    <source>
        <dbReference type="Proteomes" id="UP000655225"/>
    </source>
</evidence>
<sequence length="669" mass="75125">MGRERYWGGGRSMRKEGGEKESHGCMSGVLQLFDFPQFQFALHQQPSFKPDPFLQEDPTHVKGVEAPRNSLESEEGPFMGAASFSSIMKEEDLKIPVGIRLETVAETGGKAGVSKPRIEDLSSESSSSPGTKTPNLVARLMGLDLLPDDLSPCSSSILVKSSSQRFNLHQHHLQERNASAVLKRELRSRQPLQSRTNNTTNFMENHHELRYEITGSRSLPDTPRISSARRSDVDPRLSLSINKENMIINGEFDYSPVMKGRKKEWIREEDENRSPSYYARQIVKQVKESVSRKVGLDITNSPRNREGDSLTIKSKKKGVSKTGDIESSTSKHSTPSCSPRLRFLEPKNKPVTTSVAKDKTSHSPKPLSKPCPISPPLMSSTPATSENQSPLQPPKPKSQQSISKCKKASSERFTQRLKKPPQTSETIRAPPVPAATTKLNLAEKKKCKKTPLSNDLLSTKLPQKQLSSCSSQTYKQEATQMLVDRDDHNSTGDDVAEFRYVSAILKRTGIDRDSVVSITRWFTPSHPLNPSIFHHLEHSLMLDSKATFLGQLRHFCNRRLLFNLIDEILVEILKPHLGLKPWLPSMSYSSIRHDNFTGFQLLDRLCEKIRSFPLADCQSGQDIDALVEKDLPDANMRRLPILDEAELIVIEIERDILDSLVHEIASSLR</sequence>
<dbReference type="InterPro" id="IPR025486">
    <property type="entry name" value="DUF4378"/>
</dbReference>